<evidence type="ECO:0000313" key="2">
    <source>
        <dbReference type="Proteomes" id="UP001194468"/>
    </source>
</evidence>
<dbReference type="SUPFAM" id="SSF48452">
    <property type="entry name" value="TPR-like"/>
    <property type="match status" value="1"/>
</dbReference>
<dbReference type="Proteomes" id="UP001194468">
    <property type="component" value="Unassembled WGS sequence"/>
</dbReference>
<comment type="caution">
    <text evidence="1">The sequence shown here is derived from an EMBL/GenBank/DDBJ whole genome shotgun (WGS) entry which is preliminary data.</text>
</comment>
<dbReference type="EMBL" id="WHUW01000117">
    <property type="protein sequence ID" value="KAF8423188.1"/>
    <property type="molecule type" value="Genomic_DNA"/>
</dbReference>
<evidence type="ECO:0000313" key="1">
    <source>
        <dbReference type="EMBL" id="KAF8423188.1"/>
    </source>
</evidence>
<organism evidence="1 2">
    <name type="scientific">Boletus edulis BED1</name>
    <dbReference type="NCBI Taxonomy" id="1328754"/>
    <lineage>
        <taxon>Eukaryota</taxon>
        <taxon>Fungi</taxon>
        <taxon>Dikarya</taxon>
        <taxon>Basidiomycota</taxon>
        <taxon>Agaricomycotina</taxon>
        <taxon>Agaricomycetes</taxon>
        <taxon>Agaricomycetidae</taxon>
        <taxon>Boletales</taxon>
        <taxon>Boletineae</taxon>
        <taxon>Boletaceae</taxon>
        <taxon>Boletoideae</taxon>
        <taxon>Boletus</taxon>
    </lineage>
</organism>
<protein>
    <submittedName>
        <fullName evidence="1">Uncharacterized protein</fullName>
    </submittedName>
</protein>
<dbReference type="AlphaFoldDB" id="A0AAD4BEQ2"/>
<name>A0AAD4BEQ2_BOLED</name>
<gene>
    <name evidence="1" type="ORF">L210DRAFT_985169</name>
</gene>
<keyword evidence="2" id="KW-1185">Reference proteome</keyword>
<accession>A0AAD4BEQ2</accession>
<proteinExistence type="predicted"/>
<reference evidence="1" key="1">
    <citation type="submission" date="2019-10" db="EMBL/GenBank/DDBJ databases">
        <authorList>
            <consortium name="DOE Joint Genome Institute"/>
            <person name="Kuo A."/>
            <person name="Miyauchi S."/>
            <person name="Kiss E."/>
            <person name="Drula E."/>
            <person name="Kohler A."/>
            <person name="Sanchez-Garcia M."/>
            <person name="Andreopoulos B."/>
            <person name="Barry K.W."/>
            <person name="Bonito G."/>
            <person name="Buee M."/>
            <person name="Carver A."/>
            <person name="Chen C."/>
            <person name="Cichocki N."/>
            <person name="Clum A."/>
            <person name="Culley D."/>
            <person name="Crous P.W."/>
            <person name="Fauchery L."/>
            <person name="Girlanda M."/>
            <person name="Hayes R."/>
            <person name="Keri Z."/>
            <person name="LaButti K."/>
            <person name="Lipzen A."/>
            <person name="Lombard V."/>
            <person name="Magnuson J."/>
            <person name="Maillard F."/>
            <person name="Morin E."/>
            <person name="Murat C."/>
            <person name="Nolan M."/>
            <person name="Ohm R."/>
            <person name="Pangilinan J."/>
            <person name="Pereira M."/>
            <person name="Perotto S."/>
            <person name="Peter M."/>
            <person name="Riley R."/>
            <person name="Sitrit Y."/>
            <person name="Stielow B."/>
            <person name="Szollosi G."/>
            <person name="Zifcakova L."/>
            <person name="Stursova M."/>
            <person name="Spatafora J.W."/>
            <person name="Tedersoo L."/>
            <person name="Vaario L.-M."/>
            <person name="Yamada A."/>
            <person name="Yan M."/>
            <person name="Wang P."/>
            <person name="Xu J."/>
            <person name="Bruns T."/>
            <person name="Baldrian P."/>
            <person name="Vilgalys R."/>
            <person name="Henrissat B."/>
            <person name="Grigoriev I.V."/>
            <person name="Hibbett D."/>
            <person name="Nagy L.G."/>
            <person name="Martin F.M."/>
        </authorList>
    </citation>
    <scope>NUCLEOTIDE SEQUENCE</scope>
    <source>
        <strain evidence="1">BED1</strain>
    </source>
</reference>
<reference evidence="1" key="2">
    <citation type="journal article" date="2020" name="Nat. Commun.">
        <title>Large-scale genome sequencing of mycorrhizal fungi provides insights into the early evolution of symbiotic traits.</title>
        <authorList>
            <person name="Miyauchi S."/>
            <person name="Kiss E."/>
            <person name="Kuo A."/>
            <person name="Drula E."/>
            <person name="Kohler A."/>
            <person name="Sanchez-Garcia M."/>
            <person name="Morin E."/>
            <person name="Andreopoulos B."/>
            <person name="Barry K.W."/>
            <person name="Bonito G."/>
            <person name="Buee M."/>
            <person name="Carver A."/>
            <person name="Chen C."/>
            <person name="Cichocki N."/>
            <person name="Clum A."/>
            <person name="Culley D."/>
            <person name="Crous P.W."/>
            <person name="Fauchery L."/>
            <person name="Girlanda M."/>
            <person name="Hayes R.D."/>
            <person name="Keri Z."/>
            <person name="LaButti K."/>
            <person name="Lipzen A."/>
            <person name="Lombard V."/>
            <person name="Magnuson J."/>
            <person name="Maillard F."/>
            <person name="Murat C."/>
            <person name="Nolan M."/>
            <person name="Ohm R.A."/>
            <person name="Pangilinan J."/>
            <person name="Pereira M.F."/>
            <person name="Perotto S."/>
            <person name="Peter M."/>
            <person name="Pfister S."/>
            <person name="Riley R."/>
            <person name="Sitrit Y."/>
            <person name="Stielow J.B."/>
            <person name="Szollosi G."/>
            <person name="Zifcakova L."/>
            <person name="Stursova M."/>
            <person name="Spatafora J.W."/>
            <person name="Tedersoo L."/>
            <person name="Vaario L.M."/>
            <person name="Yamada A."/>
            <person name="Yan M."/>
            <person name="Wang P."/>
            <person name="Xu J."/>
            <person name="Bruns T."/>
            <person name="Baldrian P."/>
            <person name="Vilgalys R."/>
            <person name="Dunand C."/>
            <person name="Henrissat B."/>
            <person name="Grigoriev I.V."/>
            <person name="Hibbett D."/>
            <person name="Nagy L.G."/>
            <person name="Martin F.M."/>
        </authorList>
    </citation>
    <scope>NUCLEOTIDE SEQUENCE</scope>
    <source>
        <strain evidence="1">BED1</strain>
    </source>
</reference>
<dbReference type="InterPro" id="IPR011990">
    <property type="entry name" value="TPR-like_helical_dom_sf"/>
</dbReference>
<dbReference type="Gene3D" id="1.25.40.10">
    <property type="entry name" value="Tetratricopeptide repeat domain"/>
    <property type="match status" value="1"/>
</dbReference>
<sequence length="120" mass="13330">MCSFTQRKSLEHHGDGAAFLATESWKEALDDAKQVISLDSSSPWGYEVKRAASYKTGKYDDAVHAFEAMLSRMAQYPTRTCSESVTSTSAPSTRRATIVQRTLRHSPRVLINTIPRPSPP</sequence>